<feature type="region of interest" description="Disordered" evidence="1">
    <location>
        <begin position="52"/>
        <end position="90"/>
    </location>
</feature>
<dbReference type="AlphaFoldDB" id="A0A6I8LXY7"/>
<keyword evidence="2" id="KW-0472">Membrane</keyword>
<evidence type="ECO:0000256" key="2">
    <source>
        <dbReference type="SAM" id="Phobius"/>
    </source>
</evidence>
<feature type="compositionally biased region" description="Polar residues" evidence="1">
    <location>
        <begin position="52"/>
        <end position="68"/>
    </location>
</feature>
<evidence type="ECO:0000313" key="3">
    <source>
        <dbReference type="EMBL" id="VVJ20475.1"/>
    </source>
</evidence>
<dbReference type="Proteomes" id="UP000399805">
    <property type="component" value="Unassembled WGS sequence"/>
</dbReference>
<name>A0A6I8LXY7_9PSEU</name>
<keyword evidence="2" id="KW-1133">Transmembrane helix</keyword>
<dbReference type="EMBL" id="CABVGP010000002">
    <property type="protein sequence ID" value="VVJ20475.1"/>
    <property type="molecule type" value="Genomic_DNA"/>
</dbReference>
<feature type="transmembrane region" description="Helical" evidence="2">
    <location>
        <begin position="33"/>
        <end position="50"/>
    </location>
</feature>
<organism evidence="3 4">
    <name type="scientific">Amycolatopsis camponoti</name>
    <dbReference type="NCBI Taxonomy" id="2606593"/>
    <lineage>
        <taxon>Bacteria</taxon>
        <taxon>Bacillati</taxon>
        <taxon>Actinomycetota</taxon>
        <taxon>Actinomycetes</taxon>
        <taxon>Pseudonocardiales</taxon>
        <taxon>Pseudonocardiaceae</taxon>
        <taxon>Amycolatopsis</taxon>
    </lineage>
</organism>
<evidence type="ECO:0000313" key="4">
    <source>
        <dbReference type="Proteomes" id="UP000399805"/>
    </source>
</evidence>
<accession>A0A6I8LXY7</accession>
<keyword evidence="4" id="KW-1185">Reference proteome</keyword>
<gene>
    <name evidence="3" type="ORF">AA23TX_05496</name>
</gene>
<proteinExistence type="predicted"/>
<feature type="compositionally biased region" description="Basic and acidic residues" evidence="1">
    <location>
        <begin position="69"/>
        <end position="82"/>
    </location>
</feature>
<sequence>MRNSLNRIIAAAAALLIVIVALAFISINPALLYGVPTLLWAVAAIVRAINSTGQDTKPPQLPDSVTRQNHPDDNGDRNGHDEPTDDVPGP</sequence>
<protein>
    <submittedName>
        <fullName evidence="3">Uncharacterized protein</fullName>
    </submittedName>
</protein>
<keyword evidence="2" id="KW-0812">Transmembrane</keyword>
<evidence type="ECO:0000256" key="1">
    <source>
        <dbReference type="SAM" id="MobiDB-lite"/>
    </source>
</evidence>
<reference evidence="3 4" key="1">
    <citation type="submission" date="2019-09" db="EMBL/GenBank/DDBJ databases">
        <authorList>
            <person name="Leyn A S."/>
        </authorList>
    </citation>
    <scope>NUCLEOTIDE SEQUENCE [LARGE SCALE GENOMIC DNA]</scope>
    <source>
        <strain evidence="3">AA231_1</strain>
    </source>
</reference>